<evidence type="ECO:0000313" key="2">
    <source>
        <dbReference type="EMBL" id="CAK9228375.1"/>
    </source>
</evidence>
<organism evidence="2 3">
    <name type="scientific">Sphagnum troendelagicum</name>
    <dbReference type="NCBI Taxonomy" id="128251"/>
    <lineage>
        <taxon>Eukaryota</taxon>
        <taxon>Viridiplantae</taxon>
        <taxon>Streptophyta</taxon>
        <taxon>Embryophyta</taxon>
        <taxon>Bryophyta</taxon>
        <taxon>Sphagnophytina</taxon>
        <taxon>Sphagnopsida</taxon>
        <taxon>Sphagnales</taxon>
        <taxon>Sphagnaceae</taxon>
        <taxon>Sphagnum</taxon>
    </lineage>
</organism>
<protein>
    <submittedName>
        <fullName evidence="2">Uncharacterized protein</fullName>
    </submittedName>
</protein>
<name>A0ABP0UR37_9BRYO</name>
<dbReference type="Proteomes" id="UP001497512">
    <property type="component" value="Chromosome 6"/>
</dbReference>
<gene>
    <name evidence="2" type="ORF">CSSPTR1EN2_LOCUS19015</name>
</gene>
<accession>A0ABP0UR37</accession>
<feature type="coiled-coil region" evidence="1">
    <location>
        <begin position="112"/>
        <end position="163"/>
    </location>
</feature>
<evidence type="ECO:0000256" key="1">
    <source>
        <dbReference type="SAM" id="Coils"/>
    </source>
</evidence>
<proteinExistence type="predicted"/>
<reference evidence="2" key="1">
    <citation type="submission" date="2024-02" db="EMBL/GenBank/DDBJ databases">
        <authorList>
            <consortium name="ELIXIR-Norway"/>
            <consortium name="Elixir Norway"/>
        </authorList>
    </citation>
    <scope>NUCLEOTIDE SEQUENCE</scope>
</reference>
<keyword evidence="1" id="KW-0175">Coiled coil</keyword>
<sequence>MYGSTAITNNEFMMWLVKGYITELKGHLENWAIAIASTTREKAHRQEVKGLKSRSIDIFDFNYGELVGRVEGDGVCVTHTMKKKVKLNNKFISLWLNMDDRKVVMIKAHDDMVLIESDIRAIEQRMKSLEEKLQELQLLVNKLEFLQGELAIARSVLEQQRKQAVLGDETFENLSSWGFKEADEGMADLAAKLDLDAQWKSMKQSLKDAM</sequence>
<dbReference type="EMBL" id="OZ019898">
    <property type="protein sequence ID" value="CAK9228375.1"/>
    <property type="molecule type" value="Genomic_DNA"/>
</dbReference>
<evidence type="ECO:0000313" key="3">
    <source>
        <dbReference type="Proteomes" id="UP001497512"/>
    </source>
</evidence>
<keyword evidence="3" id="KW-1185">Reference proteome</keyword>